<evidence type="ECO:0000313" key="3">
    <source>
        <dbReference type="Proteomes" id="UP000499080"/>
    </source>
</evidence>
<keyword evidence="3" id="KW-1185">Reference proteome</keyword>
<accession>A0A4Y2RD17</accession>
<evidence type="ECO:0000256" key="1">
    <source>
        <dbReference type="SAM" id="MobiDB-lite"/>
    </source>
</evidence>
<comment type="caution">
    <text evidence="2">The sequence shown here is derived from an EMBL/GenBank/DDBJ whole genome shotgun (WGS) entry which is preliminary data.</text>
</comment>
<protein>
    <submittedName>
        <fullName evidence="2">Uncharacterized protein</fullName>
    </submittedName>
</protein>
<gene>
    <name evidence="2" type="ORF">AVEN_37052_1</name>
</gene>
<sequence>MITPNSNTDLAAMSHAVYDVLNDINGHLTRKVRSKPMQGLGKGLKASNTPPGSVPHKVNGIMFGRECRPFHLWTIVSYSRNSRTRHAA</sequence>
<dbReference type="EMBL" id="BGPR01016370">
    <property type="protein sequence ID" value="GBN72735.1"/>
    <property type="molecule type" value="Genomic_DNA"/>
</dbReference>
<dbReference type="Proteomes" id="UP000499080">
    <property type="component" value="Unassembled WGS sequence"/>
</dbReference>
<name>A0A4Y2RD17_ARAVE</name>
<evidence type="ECO:0000313" key="2">
    <source>
        <dbReference type="EMBL" id="GBN72735.1"/>
    </source>
</evidence>
<reference evidence="2 3" key="1">
    <citation type="journal article" date="2019" name="Sci. Rep.">
        <title>Orb-weaving spider Araneus ventricosus genome elucidates the spidroin gene catalogue.</title>
        <authorList>
            <person name="Kono N."/>
            <person name="Nakamura H."/>
            <person name="Ohtoshi R."/>
            <person name="Moran D.A.P."/>
            <person name="Shinohara A."/>
            <person name="Yoshida Y."/>
            <person name="Fujiwara M."/>
            <person name="Mori M."/>
            <person name="Tomita M."/>
            <person name="Arakawa K."/>
        </authorList>
    </citation>
    <scope>NUCLEOTIDE SEQUENCE [LARGE SCALE GENOMIC DNA]</scope>
</reference>
<dbReference type="AlphaFoldDB" id="A0A4Y2RD17"/>
<proteinExistence type="predicted"/>
<organism evidence="2 3">
    <name type="scientific">Araneus ventricosus</name>
    <name type="common">Orbweaver spider</name>
    <name type="synonym">Epeira ventricosa</name>
    <dbReference type="NCBI Taxonomy" id="182803"/>
    <lineage>
        <taxon>Eukaryota</taxon>
        <taxon>Metazoa</taxon>
        <taxon>Ecdysozoa</taxon>
        <taxon>Arthropoda</taxon>
        <taxon>Chelicerata</taxon>
        <taxon>Arachnida</taxon>
        <taxon>Araneae</taxon>
        <taxon>Araneomorphae</taxon>
        <taxon>Entelegynae</taxon>
        <taxon>Araneoidea</taxon>
        <taxon>Araneidae</taxon>
        <taxon>Araneus</taxon>
    </lineage>
</organism>
<feature type="region of interest" description="Disordered" evidence="1">
    <location>
        <begin position="33"/>
        <end position="53"/>
    </location>
</feature>